<evidence type="ECO:0000313" key="10">
    <source>
        <dbReference type="EMBL" id="CAB4774210.1"/>
    </source>
</evidence>
<dbReference type="InterPro" id="IPR014721">
    <property type="entry name" value="Ribsml_uS5_D2-typ_fold_subgr"/>
</dbReference>
<evidence type="ECO:0000259" key="6">
    <source>
        <dbReference type="Pfam" id="PF00288"/>
    </source>
</evidence>
<dbReference type="PRINTS" id="PR00473">
    <property type="entry name" value="GALCTOKINASE"/>
</dbReference>
<evidence type="ECO:0000313" key="13">
    <source>
        <dbReference type="EMBL" id="CAB4903380.1"/>
    </source>
</evidence>
<evidence type="ECO:0000256" key="1">
    <source>
        <dbReference type="ARBA" id="ARBA00006566"/>
    </source>
</evidence>
<dbReference type="EMBL" id="CAFAAL010000056">
    <property type="protein sequence ID" value="CAB4803265.1"/>
    <property type="molecule type" value="Genomic_DNA"/>
</dbReference>
<dbReference type="Gene3D" id="3.30.70.890">
    <property type="entry name" value="GHMP kinase, C-terminal domain"/>
    <property type="match status" value="1"/>
</dbReference>
<dbReference type="PROSITE" id="PS00106">
    <property type="entry name" value="GALACTOKINASE"/>
    <property type="match status" value="1"/>
</dbReference>
<dbReference type="InterPro" id="IPR000705">
    <property type="entry name" value="Galactokinase"/>
</dbReference>
<dbReference type="Pfam" id="PF00288">
    <property type="entry name" value="GHMP_kinases_N"/>
    <property type="match status" value="1"/>
</dbReference>
<reference evidence="13" key="1">
    <citation type="submission" date="2020-05" db="EMBL/GenBank/DDBJ databases">
        <authorList>
            <person name="Chiriac C."/>
            <person name="Salcher M."/>
            <person name="Ghai R."/>
            <person name="Kavagutti S V."/>
        </authorList>
    </citation>
    <scope>NUCLEOTIDE SEQUENCE</scope>
</reference>
<organism evidence="13">
    <name type="scientific">freshwater metagenome</name>
    <dbReference type="NCBI Taxonomy" id="449393"/>
    <lineage>
        <taxon>unclassified sequences</taxon>
        <taxon>metagenomes</taxon>
        <taxon>ecological metagenomes</taxon>
    </lineage>
</organism>
<dbReference type="AlphaFoldDB" id="A0A6J7GG16"/>
<evidence type="ECO:0000256" key="4">
    <source>
        <dbReference type="ARBA" id="ARBA00022777"/>
    </source>
</evidence>
<dbReference type="InterPro" id="IPR013750">
    <property type="entry name" value="GHMP_kinase_C_dom"/>
</dbReference>
<dbReference type="PROSITE" id="PS00627">
    <property type="entry name" value="GHMP_KINASES_ATP"/>
    <property type="match status" value="1"/>
</dbReference>
<dbReference type="GO" id="GO:0005524">
    <property type="term" value="F:ATP binding"/>
    <property type="evidence" value="ECO:0007669"/>
    <property type="project" value="UniProtKB-KW"/>
</dbReference>
<dbReference type="PRINTS" id="PR00959">
    <property type="entry name" value="MEVGALKINASE"/>
</dbReference>
<dbReference type="PANTHER" id="PTHR10457">
    <property type="entry name" value="MEVALONATE KINASE/GALACTOKINASE"/>
    <property type="match status" value="1"/>
</dbReference>
<evidence type="ECO:0000313" key="12">
    <source>
        <dbReference type="EMBL" id="CAB4876473.1"/>
    </source>
</evidence>
<comment type="similarity">
    <text evidence="1">Belongs to the GHMP kinase family. GalK subfamily.</text>
</comment>
<dbReference type="PIRSF" id="PIRSF000530">
    <property type="entry name" value="Galactokinase"/>
    <property type="match status" value="1"/>
</dbReference>
<evidence type="ECO:0000259" key="8">
    <source>
        <dbReference type="Pfam" id="PF10509"/>
    </source>
</evidence>
<evidence type="ECO:0000313" key="9">
    <source>
        <dbReference type="EMBL" id="CAB4724178.1"/>
    </source>
</evidence>
<dbReference type="PANTHER" id="PTHR10457:SF7">
    <property type="entry name" value="GALACTOKINASE-RELATED"/>
    <property type="match status" value="1"/>
</dbReference>
<dbReference type="GO" id="GO:0004335">
    <property type="term" value="F:galactokinase activity"/>
    <property type="evidence" value="ECO:0007669"/>
    <property type="project" value="InterPro"/>
</dbReference>
<dbReference type="InterPro" id="IPR019741">
    <property type="entry name" value="Galactokinase_CS"/>
</dbReference>
<dbReference type="InterPro" id="IPR006203">
    <property type="entry name" value="GHMP_knse_ATP-bd_CS"/>
</dbReference>
<dbReference type="EMBL" id="CAFBMF010000065">
    <property type="protein sequence ID" value="CAB4903380.1"/>
    <property type="molecule type" value="Genomic_DNA"/>
</dbReference>
<dbReference type="InterPro" id="IPR036554">
    <property type="entry name" value="GHMP_kinase_C_sf"/>
</dbReference>
<evidence type="ECO:0000256" key="3">
    <source>
        <dbReference type="ARBA" id="ARBA00022741"/>
    </source>
</evidence>
<evidence type="ECO:0000313" key="14">
    <source>
        <dbReference type="EMBL" id="CAB5030817.1"/>
    </source>
</evidence>
<protein>
    <submittedName>
        <fullName evidence="13">Unannotated protein</fullName>
    </submittedName>
</protein>
<dbReference type="SUPFAM" id="SSF55060">
    <property type="entry name" value="GHMP Kinase, C-terminal domain"/>
    <property type="match status" value="1"/>
</dbReference>
<feature type="domain" description="Galactokinase N-terminal" evidence="8">
    <location>
        <begin position="5"/>
        <end position="40"/>
    </location>
</feature>
<evidence type="ECO:0000256" key="5">
    <source>
        <dbReference type="ARBA" id="ARBA00022840"/>
    </source>
</evidence>
<dbReference type="EMBL" id="CAFBPS010000065">
    <property type="protein sequence ID" value="CAB5030817.1"/>
    <property type="molecule type" value="Genomic_DNA"/>
</dbReference>
<feature type="domain" description="GHMP kinase N-terminal" evidence="6">
    <location>
        <begin position="88"/>
        <end position="164"/>
    </location>
</feature>
<accession>A0A6J7GG16</accession>
<dbReference type="GO" id="GO:0006012">
    <property type="term" value="P:galactose metabolic process"/>
    <property type="evidence" value="ECO:0007669"/>
    <property type="project" value="InterPro"/>
</dbReference>
<dbReference type="Pfam" id="PF08544">
    <property type="entry name" value="GHMP_kinases_C"/>
    <property type="match status" value="1"/>
</dbReference>
<dbReference type="InterPro" id="IPR006204">
    <property type="entry name" value="GHMP_kinase_N_dom"/>
</dbReference>
<dbReference type="NCBIfam" id="TIGR00131">
    <property type="entry name" value="gal_kin"/>
    <property type="match status" value="1"/>
</dbReference>
<evidence type="ECO:0000259" key="7">
    <source>
        <dbReference type="Pfam" id="PF08544"/>
    </source>
</evidence>
<proteinExistence type="inferred from homology"/>
<evidence type="ECO:0000256" key="2">
    <source>
        <dbReference type="ARBA" id="ARBA00022679"/>
    </source>
</evidence>
<name>A0A6J7GG16_9ZZZZ</name>
<dbReference type="SUPFAM" id="SSF54211">
    <property type="entry name" value="Ribosomal protein S5 domain 2-like"/>
    <property type="match status" value="1"/>
</dbReference>
<sequence length="323" mass="34692">MTETIHISAPGRVNLIGDHTDYTGGLVMPMTLDARTTVVGQANPSQMWNLISLDEPVSLSIELPIQDPSSVLPRWGRYVAGVLFELGQLGIEVPGFTGEISTTIPIGSGLSSSAALEIAIARTALSIAHVELPDTDIALLCQRAEHIASGVPCGIMDQLCIAIGQPNAATLIDCHTLEVQHIAMPDEIEVVTRFISHRTLAGSEYSDRVADCQNIEGIIGPLRLARISDAENIADQRLSRRARHVITENQRVRDFASALSQKDFRTAGELMVASHASLANDYETSNEAMDQAVKTMMNEPGFLGARMTGGGFGGCIVGIRHRT</sequence>
<dbReference type="FunFam" id="3.30.230.10:FF:000017">
    <property type="entry name" value="Galactokinase"/>
    <property type="match status" value="1"/>
</dbReference>
<dbReference type="InterPro" id="IPR019539">
    <property type="entry name" value="GalKase_N"/>
</dbReference>
<keyword evidence="5" id="KW-0067">ATP-binding</keyword>
<dbReference type="InterPro" id="IPR020568">
    <property type="entry name" value="Ribosomal_Su5_D2-typ_SF"/>
</dbReference>
<keyword evidence="3" id="KW-0547">Nucleotide-binding</keyword>
<dbReference type="InterPro" id="IPR006206">
    <property type="entry name" value="Mevalonate/galactokinase"/>
</dbReference>
<dbReference type="EMBL" id="CAEZYH010000059">
    <property type="protein sequence ID" value="CAB4724178.1"/>
    <property type="molecule type" value="Genomic_DNA"/>
</dbReference>
<dbReference type="EMBL" id="CAFBLJ010000073">
    <property type="protein sequence ID" value="CAB4876473.1"/>
    <property type="molecule type" value="Genomic_DNA"/>
</dbReference>
<gene>
    <name evidence="9" type="ORF">UFOPK2658_01277</name>
    <name evidence="10" type="ORF">UFOPK2880_01000</name>
    <name evidence="11" type="ORF">UFOPK3004_00794</name>
    <name evidence="12" type="ORF">UFOPK3304_01299</name>
    <name evidence="13" type="ORF">UFOPK3494_01060</name>
    <name evidence="14" type="ORF">UFOPK4134_00957</name>
</gene>
<dbReference type="Gene3D" id="3.30.230.10">
    <property type="match status" value="1"/>
</dbReference>
<dbReference type="EMBL" id="CAEZZP010000058">
    <property type="protein sequence ID" value="CAB4774210.1"/>
    <property type="molecule type" value="Genomic_DNA"/>
</dbReference>
<dbReference type="Pfam" id="PF10509">
    <property type="entry name" value="GalKase_gal_bdg"/>
    <property type="match status" value="1"/>
</dbReference>
<evidence type="ECO:0000313" key="11">
    <source>
        <dbReference type="EMBL" id="CAB4803265.1"/>
    </source>
</evidence>
<feature type="domain" description="GHMP kinase C-terminal" evidence="7">
    <location>
        <begin position="256"/>
        <end position="319"/>
    </location>
</feature>
<keyword evidence="4" id="KW-0418">Kinase</keyword>
<dbReference type="GO" id="GO:0005829">
    <property type="term" value="C:cytosol"/>
    <property type="evidence" value="ECO:0007669"/>
    <property type="project" value="TreeGrafter"/>
</dbReference>
<keyword evidence="2" id="KW-0808">Transferase</keyword>